<feature type="chain" id="PRO_5019051659" evidence="2">
    <location>
        <begin position="28"/>
        <end position="508"/>
    </location>
</feature>
<reference evidence="3 4" key="2">
    <citation type="submission" date="2019-01" db="EMBL/GenBank/DDBJ databases">
        <authorList>
            <person name="Li Y."/>
        </authorList>
    </citation>
    <scope>NUCLEOTIDE SEQUENCE [LARGE SCALE GENOMIC DNA]</scope>
    <source>
        <strain evidence="3 4">2D-5</strain>
    </source>
</reference>
<dbReference type="RefSeq" id="WP_128268768.1">
    <property type="nucleotide sequence ID" value="NZ_SAUW01000002.1"/>
</dbReference>
<name>A0A443J2Y7_9RHOB</name>
<dbReference type="Proteomes" id="UP000285710">
    <property type="component" value="Unassembled WGS sequence"/>
</dbReference>
<comment type="caution">
    <text evidence="3">The sequence shown here is derived from an EMBL/GenBank/DDBJ whole genome shotgun (WGS) entry which is preliminary data.</text>
</comment>
<organism evidence="3 4">
    <name type="scientific">Paenirhodobacter populi</name>
    <dbReference type="NCBI Taxonomy" id="2306993"/>
    <lineage>
        <taxon>Bacteria</taxon>
        <taxon>Pseudomonadati</taxon>
        <taxon>Pseudomonadota</taxon>
        <taxon>Alphaproteobacteria</taxon>
        <taxon>Rhodobacterales</taxon>
        <taxon>Rhodobacter group</taxon>
        <taxon>Paenirhodobacter</taxon>
    </lineage>
</organism>
<evidence type="ECO:0000256" key="1">
    <source>
        <dbReference type="SAM" id="MobiDB-lite"/>
    </source>
</evidence>
<accession>A0A443J2Y7</accession>
<keyword evidence="4" id="KW-1185">Reference proteome</keyword>
<evidence type="ECO:0000313" key="4">
    <source>
        <dbReference type="Proteomes" id="UP000285710"/>
    </source>
</evidence>
<dbReference type="EMBL" id="SAUW01000002">
    <property type="protein sequence ID" value="RWR14928.1"/>
    <property type="molecule type" value="Genomic_DNA"/>
</dbReference>
<feature type="region of interest" description="Disordered" evidence="1">
    <location>
        <begin position="146"/>
        <end position="169"/>
    </location>
</feature>
<evidence type="ECO:0000313" key="3">
    <source>
        <dbReference type="EMBL" id="RWR14928.1"/>
    </source>
</evidence>
<gene>
    <name evidence="3" type="ORF">D2T33_02980</name>
</gene>
<feature type="signal peptide" evidence="2">
    <location>
        <begin position="1"/>
        <end position="27"/>
    </location>
</feature>
<protein>
    <submittedName>
        <fullName evidence="3">DUF2125 domain-containing protein</fullName>
    </submittedName>
</protein>
<dbReference type="AlphaFoldDB" id="A0A443J2Y7"/>
<sequence>MAQRFTPAAAAAIVMALAGGAAQAVTADEVWDIWQRQYSGAGYSVAAAARDRQGDTLVLRDVALSSRTDSAQFDMTVPEIRLREIGDGRVEVTFSPEARGQSTATPEDGTPVTMDMVWQQRDSMAIVSGTPDNLGYDVTSPEVSVEMTETPPAPTPGADGAPAQLSPDASPRLRTKITAQDIVGNHLLTGDAQQQQQSQVTVKSVQIDASGADADSDNGFTLTGAVADLVMSGRNLLRRGAMSTDMDAALSAGMQMDADMRYGASDFTVETTSDEGPMTIRARAAGGSLDMALSPQAMRYAGTNTDTTLEMTSSKLPAPLSATLASTNFDLSGPLAKSDTPQPFTAKLGLTDLRLSDTAWQILDQAGRLPHDPATVTLDLTGMARPLVDLFAQGPAAPAQGLPVEVSQLDINTLHANAAGAELTGTGALSFDNSQGLPVPDGTVDLSLTGGVKLLESLSEMGIVQRDQIMLARMLLGLYAVPSGDDAYSSQIEFRPSGEILANGQRIR</sequence>
<evidence type="ECO:0000256" key="2">
    <source>
        <dbReference type="SAM" id="SignalP"/>
    </source>
</evidence>
<proteinExistence type="predicted"/>
<reference evidence="3 4" key="1">
    <citation type="submission" date="2019-01" db="EMBL/GenBank/DDBJ databases">
        <title>Sinorhodobacter populi sp. nov. isolated from the symptomatic bark tissue of Populus euramericana canker.</title>
        <authorList>
            <person name="Xu G."/>
        </authorList>
    </citation>
    <scope>NUCLEOTIDE SEQUENCE [LARGE SCALE GENOMIC DNA]</scope>
    <source>
        <strain evidence="3 4">2D-5</strain>
    </source>
</reference>
<keyword evidence="2" id="KW-0732">Signal</keyword>